<proteinExistence type="predicted"/>
<sequence>MNLLLRVRRCFQPRDAEIAPLQAMRLARRRYFCRQQDVASYRAEHKTSRLHANYVYAAPWPARDRARECRNQETSPSPNPTQRSCQHDYRLSTVNSGVTGIGDSGWHHCLPPTLNACHLSWHHCLRPECPSLGGEYKIGFRQRAVKNTDNYERLGDYMLPTQANRVAPGFSDVGIVPYDAAARRSFFSGISRFPHPLIPVLLHTHLVPPSSALETSCCGALWCYLAMRITLLIVASSHKIMNWLALTLRIRSAKFEELLLSFKGIGSIKAWELIYHEVLAVTNLFHKTSGEKHDAHHRIVLSNDTDILILLLHFYDVMSSSGLKELWTRAGVGNTTRLIPVHKIADNVREICPFFLPCICSQEFFYKGTHNEIFYATHVHVNCLNEIQLQPTMFSYVKQDELLPFKEFKMIPPELVKYCSCKTCDKRNCGFATGDRDAAVFLTKECLQSVPAMPIRAHAAPDLGYRVSLRHLENALDYFLSFPQRDSGCGGTFQMVRASEIKVPELMSLGDFATCKKSNELRRNRQVNIANHRFFSFKESEIHCCAASNILYRTTPTEDLQPIAGEIPLNLLALESGEINAGNTKKKFYKGDEDWNKRRRTVIWQGEWDI</sequence>
<name>A0ABQ9H9F4_9NEOP</name>
<reference evidence="2 3" key="1">
    <citation type="submission" date="2023-02" db="EMBL/GenBank/DDBJ databases">
        <title>LHISI_Scaffold_Assembly.</title>
        <authorList>
            <person name="Stuart O.P."/>
            <person name="Cleave R."/>
            <person name="Magrath M.J.L."/>
            <person name="Mikheyev A.S."/>
        </authorList>
    </citation>
    <scope>NUCLEOTIDE SEQUENCE [LARGE SCALE GENOMIC DNA]</scope>
    <source>
        <strain evidence="2">Daus_M_001</strain>
        <tissue evidence="2">Leg muscle</tissue>
    </source>
</reference>
<feature type="compositionally biased region" description="Polar residues" evidence="1">
    <location>
        <begin position="72"/>
        <end position="84"/>
    </location>
</feature>
<accession>A0ABQ9H9F4</accession>
<keyword evidence="3" id="KW-1185">Reference proteome</keyword>
<feature type="region of interest" description="Disordered" evidence="1">
    <location>
        <begin position="66"/>
        <end position="86"/>
    </location>
</feature>
<protein>
    <submittedName>
        <fullName evidence="2">Uncharacterized protein</fullName>
    </submittedName>
</protein>
<evidence type="ECO:0000313" key="2">
    <source>
        <dbReference type="EMBL" id="KAJ8880935.1"/>
    </source>
</evidence>
<organism evidence="2 3">
    <name type="scientific">Dryococelus australis</name>
    <dbReference type="NCBI Taxonomy" id="614101"/>
    <lineage>
        <taxon>Eukaryota</taxon>
        <taxon>Metazoa</taxon>
        <taxon>Ecdysozoa</taxon>
        <taxon>Arthropoda</taxon>
        <taxon>Hexapoda</taxon>
        <taxon>Insecta</taxon>
        <taxon>Pterygota</taxon>
        <taxon>Neoptera</taxon>
        <taxon>Polyneoptera</taxon>
        <taxon>Phasmatodea</taxon>
        <taxon>Verophasmatodea</taxon>
        <taxon>Anareolatae</taxon>
        <taxon>Phasmatidae</taxon>
        <taxon>Eurycanthinae</taxon>
        <taxon>Dryococelus</taxon>
    </lineage>
</organism>
<comment type="caution">
    <text evidence="2">The sequence shown here is derived from an EMBL/GenBank/DDBJ whole genome shotgun (WGS) entry which is preliminary data.</text>
</comment>
<dbReference type="EMBL" id="JARBHB010000006">
    <property type="protein sequence ID" value="KAJ8880935.1"/>
    <property type="molecule type" value="Genomic_DNA"/>
</dbReference>
<dbReference type="Proteomes" id="UP001159363">
    <property type="component" value="Chromosome 5"/>
</dbReference>
<evidence type="ECO:0000313" key="3">
    <source>
        <dbReference type="Proteomes" id="UP001159363"/>
    </source>
</evidence>
<evidence type="ECO:0000256" key="1">
    <source>
        <dbReference type="SAM" id="MobiDB-lite"/>
    </source>
</evidence>
<gene>
    <name evidence="2" type="ORF">PR048_017408</name>
</gene>